<dbReference type="Proteomes" id="UP001497623">
    <property type="component" value="Unassembled WGS sequence"/>
</dbReference>
<evidence type="ECO:0000313" key="2">
    <source>
        <dbReference type="EMBL" id="CAL4121642.1"/>
    </source>
</evidence>
<evidence type="ECO:0000256" key="1">
    <source>
        <dbReference type="SAM" id="Phobius"/>
    </source>
</evidence>
<gene>
    <name evidence="2" type="ORF">MNOR_LOCUS22524</name>
</gene>
<name>A0AAV2R9M1_MEGNR</name>
<accession>A0AAV2R9M1</accession>
<feature type="transmembrane region" description="Helical" evidence="1">
    <location>
        <begin position="231"/>
        <end position="254"/>
    </location>
</feature>
<comment type="caution">
    <text evidence="2">The sequence shown here is derived from an EMBL/GenBank/DDBJ whole genome shotgun (WGS) entry which is preliminary data.</text>
</comment>
<evidence type="ECO:0000313" key="3">
    <source>
        <dbReference type="Proteomes" id="UP001497623"/>
    </source>
</evidence>
<reference evidence="2 3" key="1">
    <citation type="submission" date="2024-05" db="EMBL/GenBank/DDBJ databases">
        <authorList>
            <person name="Wallberg A."/>
        </authorList>
    </citation>
    <scope>NUCLEOTIDE SEQUENCE [LARGE SCALE GENOMIC DNA]</scope>
</reference>
<organism evidence="2 3">
    <name type="scientific">Meganyctiphanes norvegica</name>
    <name type="common">Northern krill</name>
    <name type="synonym">Thysanopoda norvegica</name>
    <dbReference type="NCBI Taxonomy" id="48144"/>
    <lineage>
        <taxon>Eukaryota</taxon>
        <taxon>Metazoa</taxon>
        <taxon>Ecdysozoa</taxon>
        <taxon>Arthropoda</taxon>
        <taxon>Crustacea</taxon>
        <taxon>Multicrustacea</taxon>
        <taxon>Malacostraca</taxon>
        <taxon>Eumalacostraca</taxon>
        <taxon>Eucarida</taxon>
        <taxon>Euphausiacea</taxon>
        <taxon>Euphausiidae</taxon>
        <taxon>Meganyctiphanes</taxon>
    </lineage>
</organism>
<keyword evidence="1" id="KW-0472">Membrane</keyword>
<dbReference type="AlphaFoldDB" id="A0AAV2R9M1"/>
<keyword evidence="1" id="KW-0812">Transmembrane</keyword>
<sequence length="316" mass="35540">MEQSSIRYRNMHVSPDQEMQKILAEGYAGKALKQSRCQVIRDMEAMRENANMLTEQIGMKNLFKNLLEVVTRGSRNIKKHLNSESSYVMVQAAAQKVDTLFHQEIDKRFMEGSEYVGSSDAGSITKIITAAVHVQKDVAIEMGKTTSELVSDASVANWEFFQMWWNLHNQFDEARTNGLTMFETLLQKSQQTIPEITKEYRDDLENIIDEIIRDYAACYNGMGMKLFANSMLTICVVSAGTSLALAAGGVGLAFGVAAPYKDQIQRHLMKIGKISVYVAVAAGIICLLIAGYNYFVGKDSQPEENLKRWQRYISNN</sequence>
<protein>
    <submittedName>
        <fullName evidence="2">Uncharacterized protein</fullName>
    </submittedName>
</protein>
<feature type="transmembrane region" description="Helical" evidence="1">
    <location>
        <begin position="274"/>
        <end position="295"/>
    </location>
</feature>
<keyword evidence="3" id="KW-1185">Reference proteome</keyword>
<proteinExistence type="predicted"/>
<keyword evidence="1" id="KW-1133">Transmembrane helix</keyword>
<dbReference type="EMBL" id="CAXKWB010019052">
    <property type="protein sequence ID" value="CAL4121642.1"/>
    <property type="molecule type" value="Genomic_DNA"/>
</dbReference>